<dbReference type="AlphaFoldDB" id="A0A699KAZ8"/>
<dbReference type="EMBL" id="BKCJ010500795">
    <property type="protein sequence ID" value="GFA85340.1"/>
    <property type="molecule type" value="Genomic_DNA"/>
</dbReference>
<proteinExistence type="predicted"/>
<organism evidence="2">
    <name type="scientific">Tanacetum cinerariifolium</name>
    <name type="common">Dalmatian daisy</name>
    <name type="synonym">Chrysanthemum cinerariifolium</name>
    <dbReference type="NCBI Taxonomy" id="118510"/>
    <lineage>
        <taxon>Eukaryota</taxon>
        <taxon>Viridiplantae</taxon>
        <taxon>Streptophyta</taxon>
        <taxon>Embryophyta</taxon>
        <taxon>Tracheophyta</taxon>
        <taxon>Spermatophyta</taxon>
        <taxon>Magnoliopsida</taxon>
        <taxon>eudicotyledons</taxon>
        <taxon>Gunneridae</taxon>
        <taxon>Pentapetalae</taxon>
        <taxon>asterids</taxon>
        <taxon>campanulids</taxon>
        <taxon>Asterales</taxon>
        <taxon>Asteraceae</taxon>
        <taxon>Asteroideae</taxon>
        <taxon>Anthemideae</taxon>
        <taxon>Anthemidinae</taxon>
        <taxon>Tanacetum</taxon>
    </lineage>
</organism>
<accession>A0A699KAZ8</accession>
<dbReference type="Pfam" id="PF14223">
    <property type="entry name" value="Retrotran_gag_2"/>
    <property type="match status" value="1"/>
</dbReference>
<feature type="non-terminal residue" evidence="2">
    <location>
        <position position="1"/>
    </location>
</feature>
<comment type="caution">
    <text evidence="2">The sequence shown here is derived from an EMBL/GenBank/DDBJ whole genome shotgun (WGS) entry which is preliminary data.</text>
</comment>
<gene>
    <name evidence="2" type="ORF">Tci_657312</name>
</gene>
<reference evidence="2" key="1">
    <citation type="journal article" date="2019" name="Sci. Rep.">
        <title>Draft genome of Tanacetum cinerariifolium, the natural source of mosquito coil.</title>
        <authorList>
            <person name="Yamashiro T."/>
            <person name="Shiraishi A."/>
            <person name="Satake H."/>
            <person name="Nakayama K."/>
        </authorList>
    </citation>
    <scope>NUCLEOTIDE SEQUENCE</scope>
</reference>
<protein>
    <submittedName>
        <fullName evidence="2">Ribonuclease H-like domain-containing protein</fullName>
    </submittedName>
</protein>
<evidence type="ECO:0000313" key="2">
    <source>
        <dbReference type="EMBL" id="GFA85340.1"/>
    </source>
</evidence>
<sequence length="580" mass="65736">EVIEFGDSYEVPKDDVTTRSTSDGTGKNKGRIIALTTDDMQKRKNDVKARTTLLLALPDEHQLRFSKHKIVQELWATILKTFGGNEATKKTKKNLLKQQYGNFKVEGFETLEQTFNRLLVIISHLEFMDIEIEQDDLNQKFLTSLAPEWLMHTIVWRNRSDLDTMSLDELYNYLKVYESKVQKKSESNSQNIAFISSAKHSSGNEEVNTASVSTASTNVSTASANIGAGLISRRLNALTAIRWVTLQGSAGLPEAKTDYMENDEVNHALVADEEAPTEFALMAKTSAERLAEFRNQKVKYCEKIRVLEFKVESRAKCIESLTKELELIKKEKQGLDSKLAGFQIASKDLESQRSDKNKEGLRYSVVPPPAQVYSPLKKDLSYAGLFEFVDDTVTDYSKPSPTVESTTDDLQNRDPSVTETGASPSTIISKPFIKFVKAADRPIENKADKGETIKKPAVKYAKLYKKSSKISSIRGNQRNWNNLKSQQLGKNFVMKNKACFNCGQFDHLSYNYGLGVKIGRTSPKNNYTHRSMQPRPAIHKTYRPPMRPIRPNMNDAHQTEHLSINQHIHIQKDLFKEHQQ</sequence>
<evidence type="ECO:0000256" key="1">
    <source>
        <dbReference type="SAM" id="MobiDB-lite"/>
    </source>
</evidence>
<feature type="region of interest" description="Disordered" evidence="1">
    <location>
        <begin position="397"/>
        <end position="422"/>
    </location>
</feature>
<name>A0A699KAZ8_TANCI</name>